<reference evidence="1" key="1">
    <citation type="journal article" date="2022" name="bioRxiv">
        <title>Population genetic analysis of Ophidiomyces ophidiicola, the causative agent of snake fungal disease, indicates recent introductions to the USA.</title>
        <authorList>
            <person name="Ladner J.T."/>
            <person name="Palmer J.M."/>
            <person name="Ettinger C.L."/>
            <person name="Stajich J.E."/>
            <person name="Farrell T.M."/>
            <person name="Glorioso B.M."/>
            <person name="Lawson B."/>
            <person name="Price S.J."/>
            <person name="Stengle A.G."/>
            <person name="Grear D.A."/>
            <person name="Lorch J.M."/>
        </authorList>
    </citation>
    <scope>NUCLEOTIDE SEQUENCE</scope>
    <source>
        <strain evidence="1">NWHC 24266-5</strain>
    </source>
</reference>
<comment type="caution">
    <text evidence="1">The sequence shown here is derived from an EMBL/GenBank/DDBJ whole genome shotgun (WGS) entry which is preliminary data.</text>
</comment>
<evidence type="ECO:0000313" key="1">
    <source>
        <dbReference type="EMBL" id="KAI2385258.1"/>
    </source>
</evidence>
<name>A0ACB8UU78_9EURO</name>
<gene>
    <name evidence="1" type="ORF">LOY88_004209</name>
</gene>
<accession>A0ACB8UU78</accession>
<organism evidence="1">
    <name type="scientific">Ophidiomyces ophidiicola</name>
    <dbReference type="NCBI Taxonomy" id="1387563"/>
    <lineage>
        <taxon>Eukaryota</taxon>
        <taxon>Fungi</taxon>
        <taxon>Dikarya</taxon>
        <taxon>Ascomycota</taxon>
        <taxon>Pezizomycotina</taxon>
        <taxon>Eurotiomycetes</taxon>
        <taxon>Eurotiomycetidae</taxon>
        <taxon>Onygenales</taxon>
        <taxon>Onygenaceae</taxon>
        <taxon>Ophidiomyces</taxon>
    </lineage>
</organism>
<dbReference type="EMBL" id="JALBCA010000061">
    <property type="protein sequence ID" value="KAI2385258.1"/>
    <property type="molecule type" value="Genomic_DNA"/>
</dbReference>
<protein>
    <submittedName>
        <fullName evidence="1">Uncharacterized protein</fullName>
    </submittedName>
</protein>
<sequence>MPKADQAAKSTRIRDNQRRSRARRKEYLEDLERRLRRFEKLGVEATQEVQAAGRKAAEENALLRSLLKIRSVTDGEIDAYLQEHRGATSSIAALASSKSVSSKSELLETAGRPACGVGSGSGQRRSPLLMPRSGIGRAQSTTATTMLIKRVEGLPSRPLPLPHPGLSLAPLVADVQPTNPKDWSSTPSMHEIRLGSPTGPGAGQLTPCETAAGIITRMRGDPDLQNARAELGCSSESTCMVKNLAIFDLLDR</sequence>
<proteinExistence type="predicted"/>